<dbReference type="PANTHER" id="PTHR44314:SF1">
    <property type="entry name" value="CILIA- AND FLAGELLA-ASSOCIATED PROTEIN 70"/>
    <property type="match status" value="1"/>
</dbReference>
<keyword evidence="2" id="KW-0802">TPR repeat</keyword>
<feature type="compositionally biased region" description="Low complexity" evidence="3">
    <location>
        <begin position="435"/>
        <end position="450"/>
    </location>
</feature>
<reference evidence="4" key="1">
    <citation type="journal article" date="2023" name="IScience">
        <title>Live-bearing cockroach genome reveals convergent evolutionary mechanisms linked to viviparity in insects and beyond.</title>
        <authorList>
            <person name="Fouks B."/>
            <person name="Harrison M.C."/>
            <person name="Mikhailova A.A."/>
            <person name="Marchal E."/>
            <person name="English S."/>
            <person name="Carruthers M."/>
            <person name="Jennings E.C."/>
            <person name="Chiamaka E.L."/>
            <person name="Frigard R.A."/>
            <person name="Pippel M."/>
            <person name="Attardo G.M."/>
            <person name="Benoit J.B."/>
            <person name="Bornberg-Bauer E."/>
            <person name="Tobe S.S."/>
        </authorList>
    </citation>
    <scope>NUCLEOTIDE SEQUENCE</scope>
    <source>
        <strain evidence="4">Stay&amp;Tobe</strain>
    </source>
</reference>
<feature type="compositionally biased region" description="Low complexity" evidence="3">
    <location>
        <begin position="413"/>
        <end position="425"/>
    </location>
</feature>
<feature type="region of interest" description="Disordered" evidence="3">
    <location>
        <begin position="401"/>
        <end position="452"/>
    </location>
</feature>
<gene>
    <name evidence="4" type="ORF">L9F63_014745</name>
</gene>
<evidence type="ECO:0000256" key="1">
    <source>
        <dbReference type="ARBA" id="ARBA00022737"/>
    </source>
</evidence>
<dbReference type="GO" id="GO:0070062">
    <property type="term" value="C:extracellular exosome"/>
    <property type="evidence" value="ECO:0007669"/>
    <property type="project" value="TreeGrafter"/>
</dbReference>
<evidence type="ECO:0008006" key="6">
    <source>
        <dbReference type="Google" id="ProtNLM"/>
    </source>
</evidence>
<sequence length="1017" mass="117479">QSFRGGKEKRKENVSSSIIEESVHQGEINDSQMKPITIKINTIENIQDTNVKIKVQHGDKILGESDLIILQDKIGTPINFETILWYTSSEMSSLDEIVANPVLFTINEFSINQNAKNSKPSKDLKKPSKEDNFYNIQPLGQCNLDLFPLFLGELSIQENLLIQQVKQLTPQEMITWPNLPKLTVTVTIAEHIVSPEQFEAMNILFITLESMYNIPTRMTENMQYSAATVFPLQTLDFHTVFFQNGAFKTKKQVGKYKQWAGFSDIPGRNIYSLYNMSEDVIRSNLTLDFNAKLNEDAPRIEWNMLRRCLITAAAGETIYETLAKYRCWILEIMVSEQHAVPTGSSKSKDTDTTSKLHYVAYLDFSTLLFPGVNKVRAAAQIFSYTCEDVVSKFGLSKPLFENINPEPTEKESTSTTKTKPTTSSGKTKKSDTKSSSKITSQPTTSTPEESVPIFKEEGEPVFVIMQMELYKPLMKKRTTERLETLISEIIPPRPPLPKRVMSAELAEKHYSQCIKTLLDIITKEYQKYIQINTPNAAHFTEVDEFQTSFFYFMNTTGVYNEMKTTLKEKIATLLQEKSDIRPDAENNLSKQNYICDVYIYLVEEMYKVINSLIRVDDCVNSSLGFFTISTDMMLLYAMEADEMDLIDKASHWYLKRFAQDNQNPNFWLDYGIFYLKYGQKEIATEYVLETLTLDSRHKLGLLLYATLLAQEEEYHMAEIFFDALTNFYPKFAEAWITFHLFYLKIENYVGAEIALTMSTKCFVSKKDFESVIDTESLSWCTTNYSNDSLFLITAITLTKLHMYEFAEMALAQELIYNKASIPYMYYLSVLHYLEGRYQDAINHITTAVKQHGKDYCLWSLMGHCHHQLGNKTLAIECYQHVVDSFDRPNEIHLVQLRLGERYLEEENYEMARTLFIDVCKYTPTPVTWSYLGIACYKLENYMEAEVALIEGNALDNKHVVTWGYLALTNLQFERSFEFEQCYRQAIRHGLQDETIIQEIKILQKKLKYPDPVPLIYK</sequence>
<protein>
    <recommendedName>
        <fullName evidence="6">Tetratricopeptide repeat protein 18</fullName>
    </recommendedName>
</protein>
<dbReference type="AlphaFoldDB" id="A0AAD8EL98"/>
<keyword evidence="5" id="KW-1185">Reference proteome</keyword>
<evidence type="ECO:0000313" key="4">
    <source>
        <dbReference type="EMBL" id="KAJ9593697.1"/>
    </source>
</evidence>
<dbReference type="InterPro" id="IPR011990">
    <property type="entry name" value="TPR-like_helical_dom_sf"/>
</dbReference>
<accession>A0AAD8EL98</accession>
<dbReference type="SUPFAM" id="SSF48452">
    <property type="entry name" value="TPR-like"/>
    <property type="match status" value="2"/>
</dbReference>
<dbReference type="InterPro" id="IPR052628">
    <property type="entry name" value="CFAP70"/>
</dbReference>
<evidence type="ECO:0000313" key="5">
    <source>
        <dbReference type="Proteomes" id="UP001233999"/>
    </source>
</evidence>
<name>A0AAD8EL98_DIPPU</name>
<dbReference type="PANTHER" id="PTHR44314">
    <property type="entry name" value="CILIA- AND FLAGELLA-ASSOCIATED PROTEIN 70"/>
    <property type="match status" value="1"/>
</dbReference>
<proteinExistence type="predicted"/>
<dbReference type="InterPro" id="IPR019734">
    <property type="entry name" value="TPR_rpt"/>
</dbReference>
<dbReference type="GO" id="GO:0003341">
    <property type="term" value="P:cilium movement"/>
    <property type="evidence" value="ECO:0007669"/>
    <property type="project" value="TreeGrafter"/>
</dbReference>
<evidence type="ECO:0000256" key="3">
    <source>
        <dbReference type="SAM" id="MobiDB-lite"/>
    </source>
</evidence>
<dbReference type="GO" id="GO:0031514">
    <property type="term" value="C:motile cilium"/>
    <property type="evidence" value="ECO:0007669"/>
    <property type="project" value="TreeGrafter"/>
</dbReference>
<feature type="region of interest" description="Disordered" evidence="3">
    <location>
        <begin position="1"/>
        <end position="26"/>
    </location>
</feature>
<organism evidence="4 5">
    <name type="scientific">Diploptera punctata</name>
    <name type="common">Pacific beetle cockroach</name>
    <dbReference type="NCBI Taxonomy" id="6984"/>
    <lineage>
        <taxon>Eukaryota</taxon>
        <taxon>Metazoa</taxon>
        <taxon>Ecdysozoa</taxon>
        <taxon>Arthropoda</taxon>
        <taxon>Hexapoda</taxon>
        <taxon>Insecta</taxon>
        <taxon>Pterygota</taxon>
        <taxon>Neoptera</taxon>
        <taxon>Polyneoptera</taxon>
        <taxon>Dictyoptera</taxon>
        <taxon>Blattodea</taxon>
        <taxon>Blaberoidea</taxon>
        <taxon>Blaberidae</taxon>
        <taxon>Diplopterinae</taxon>
        <taxon>Diploptera</taxon>
    </lineage>
</organism>
<dbReference type="Proteomes" id="UP001233999">
    <property type="component" value="Unassembled WGS sequence"/>
</dbReference>
<dbReference type="SMART" id="SM00028">
    <property type="entry name" value="TPR"/>
    <property type="match status" value="4"/>
</dbReference>
<comment type="caution">
    <text evidence="4">The sequence shown here is derived from an EMBL/GenBank/DDBJ whole genome shotgun (WGS) entry which is preliminary data.</text>
</comment>
<dbReference type="GO" id="GO:0060271">
    <property type="term" value="P:cilium assembly"/>
    <property type="evidence" value="ECO:0007669"/>
    <property type="project" value="TreeGrafter"/>
</dbReference>
<reference evidence="4" key="2">
    <citation type="submission" date="2023-05" db="EMBL/GenBank/DDBJ databases">
        <authorList>
            <person name="Fouks B."/>
        </authorList>
    </citation>
    <scope>NUCLEOTIDE SEQUENCE</scope>
    <source>
        <strain evidence="4">Stay&amp;Tobe</strain>
        <tissue evidence="4">Testes</tissue>
    </source>
</reference>
<evidence type="ECO:0000256" key="2">
    <source>
        <dbReference type="ARBA" id="ARBA00022803"/>
    </source>
</evidence>
<dbReference type="Gene3D" id="1.25.40.10">
    <property type="entry name" value="Tetratricopeptide repeat domain"/>
    <property type="match status" value="2"/>
</dbReference>
<dbReference type="EMBL" id="JASPKZ010003413">
    <property type="protein sequence ID" value="KAJ9593697.1"/>
    <property type="molecule type" value="Genomic_DNA"/>
</dbReference>
<feature type="compositionally biased region" description="Basic and acidic residues" evidence="3">
    <location>
        <begin position="1"/>
        <end position="13"/>
    </location>
</feature>
<feature type="non-terminal residue" evidence="4">
    <location>
        <position position="1"/>
    </location>
</feature>
<keyword evidence="1" id="KW-0677">Repeat</keyword>